<evidence type="ECO:0000259" key="8">
    <source>
        <dbReference type="Pfam" id="PF13396"/>
    </source>
</evidence>
<evidence type="ECO:0000256" key="1">
    <source>
        <dbReference type="ARBA" id="ARBA00004651"/>
    </source>
</evidence>
<evidence type="ECO:0000256" key="4">
    <source>
        <dbReference type="ARBA" id="ARBA00022989"/>
    </source>
</evidence>
<gene>
    <name evidence="9" type="ORF">UFOPK4049_00138</name>
</gene>
<evidence type="ECO:0000256" key="6">
    <source>
        <dbReference type="SAM" id="MobiDB-lite"/>
    </source>
</evidence>
<feature type="region of interest" description="Disordered" evidence="6">
    <location>
        <begin position="61"/>
        <end position="84"/>
    </location>
</feature>
<evidence type="ECO:0000313" key="9">
    <source>
        <dbReference type="EMBL" id="CAB4996111.1"/>
    </source>
</evidence>
<keyword evidence="4 7" id="KW-1133">Transmembrane helix</keyword>
<evidence type="ECO:0000256" key="3">
    <source>
        <dbReference type="ARBA" id="ARBA00022692"/>
    </source>
</evidence>
<dbReference type="AlphaFoldDB" id="A0A6J7NSI5"/>
<organism evidence="9">
    <name type="scientific">freshwater metagenome</name>
    <dbReference type="NCBI Taxonomy" id="449393"/>
    <lineage>
        <taxon>unclassified sequences</taxon>
        <taxon>metagenomes</taxon>
        <taxon>ecological metagenomes</taxon>
    </lineage>
</organism>
<accession>A0A6J7NSI5</accession>
<sequence>MLRVLVIVLPLIFQIYCLVDCAQTPAEKLRNLPKWAWIAIIIIFSLIGSIGYIIAGRAPRGGFSSGPKRRVLPPDDDPDFLKNL</sequence>
<evidence type="ECO:0000256" key="7">
    <source>
        <dbReference type="SAM" id="Phobius"/>
    </source>
</evidence>
<feature type="domain" description="Cardiolipin synthase N-terminal" evidence="8">
    <location>
        <begin position="12"/>
        <end position="57"/>
    </location>
</feature>
<dbReference type="Pfam" id="PF13396">
    <property type="entry name" value="PLDc_N"/>
    <property type="match status" value="1"/>
</dbReference>
<keyword evidence="3 7" id="KW-0812">Transmembrane</keyword>
<feature type="transmembrane region" description="Helical" evidence="7">
    <location>
        <begin position="35"/>
        <end position="55"/>
    </location>
</feature>
<protein>
    <submittedName>
        <fullName evidence="9">Unannotated protein</fullName>
    </submittedName>
</protein>
<proteinExistence type="predicted"/>
<evidence type="ECO:0000256" key="2">
    <source>
        <dbReference type="ARBA" id="ARBA00022475"/>
    </source>
</evidence>
<name>A0A6J7NSI5_9ZZZZ</name>
<reference evidence="9" key="1">
    <citation type="submission" date="2020-05" db="EMBL/GenBank/DDBJ databases">
        <authorList>
            <person name="Chiriac C."/>
            <person name="Salcher M."/>
            <person name="Ghai R."/>
            <person name="Kavagutti S V."/>
        </authorList>
    </citation>
    <scope>NUCLEOTIDE SEQUENCE</scope>
</reference>
<keyword evidence="2" id="KW-1003">Cell membrane</keyword>
<keyword evidence="5 7" id="KW-0472">Membrane</keyword>
<dbReference type="GO" id="GO:0005886">
    <property type="term" value="C:plasma membrane"/>
    <property type="evidence" value="ECO:0007669"/>
    <property type="project" value="UniProtKB-SubCell"/>
</dbReference>
<dbReference type="EMBL" id="CAFBPB010000008">
    <property type="protein sequence ID" value="CAB4996111.1"/>
    <property type="molecule type" value="Genomic_DNA"/>
</dbReference>
<comment type="subcellular location">
    <subcellularLocation>
        <location evidence="1">Cell membrane</location>
        <topology evidence="1">Multi-pass membrane protein</topology>
    </subcellularLocation>
</comment>
<dbReference type="InterPro" id="IPR027379">
    <property type="entry name" value="CLS_N"/>
</dbReference>
<evidence type="ECO:0000256" key="5">
    <source>
        <dbReference type="ARBA" id="ARBA00023136"/>
    </source>
</evidence>